<protein>
    <recommendedName>
        <fullName evidence="4">SAGA-associated factor 11</fullName>
    </recommendedName>
</protein>
<feature type="region of interest" description="Disordered" evidence="1">
    <location>
        <begin position="201"/>
        <end position="225"/>
    </location>
</feature>
<evidence type="ECO:0008006" key="4">
    <source>
        <dbReference type="Google" id="ProtNLM"/>
    </source>
</evidence>
<accession>A0A3E2HGZ2</accession>
<organism evidence="2 3">
    <name type="scientific">Scytalidium lignicola</name>
    <name type="common">Hyphomycete</name>
    <dbReference type="NCBI Taxonomy" id="5539"/>
    <lineage>
        <taxon>Eukaryota</taxon>
        <taxon>Fungi</taxon>
        <taxon>Dikarya</taxon>
        <taxon>Ascomycota</taxon>
        <taxon>Pezizomycotina</taxon>
        <taxon>Leotiomycetes</taxon>
        <taxon>Leotiomycetes incertae sedis</taxon>
        <taxon>Scytalidium</taxon>
    </lineage>
</organism>
<evidence type="ECO:0000313" key="3">
    <source>
        <dbReference type="Proteomes" id="UP000258309"/>
    </source>
</evidence>
<sequence length="481" mass="51445">MADDRSFPQTGIIVAGDDDLNDNMDELVIHSTPASFADGGKGKVINLPIQAHAILDDIVYNIIHDIVLKTHRDEKIARASSAAIRIEKLAAEADPAALDELADSSKSGRIETEAAVYKNGEIFLKGNPLKTMQEVLCNKCGLPRLFYPTDGKGARKPEPGVEYCKRRPFIDKPYHDIYGQTFVPEGPGRGKKKKDMINPLKQQTADGDTPGGSQDSATSSPPVEGKPIAFPHAKCHNCNTFLPIKRMNNHMVKCIGGGGRDSSRTALLKIQNGNGNGSQNGGTPPGSRHGTPLPGATAAHNTKKSSPNKREADDDFESDGTPQKKKKIIKKLQNNLKVNKLKAPKMAKTGSQQSTSNLSFEYKAPNSDDDDDDAPEDENDGEYGGTVVVEPKKKQKIKLATAVKEKEAAKKKWLLGKGGVKLDPQKITPVLPPGVTRKIISVENGHGHGPGTATASGNKGGSKAANGDMESESSQTLSSPN</sequence>
<feature type="compositionally biased region" description="Acidic residues" evidence="1">
    <location>
        <begin position="367"/>
        <end position="381"/>
    </location>
</feature>
<feature type="region of interest" description="Disordered" evidence="1">
    <location>
        <begin position="270"/>
        <end position="387"/>
    </location>
</feature>
<dbReference type="Proteomes" id="UP000258309">
    <property type="component" value="Unassembled WGS sequence"/>
</dbReference>
<comment type="caution">
    <text evidence="2">The sequence shown here is derived from an EMBL/GenBank/DDBJ whole genome shotgun (WGS) entry which is preliminary data.</text>
</comment>
<evidence type="ECO:0000256" key="1">
    <source>
        <dbReference type="SAM" id="MobiDB-lite"/>
    </source>
</evidence>
<feature type="compositionally biased region" description="Polar residues" evidence="1">
    <location>
        <begin position="472"/>
        <end position="481"/>
    </location>
</feature>
<dbReference type="OMA" id="THRDEKI"/>
<feature type="non-terminal residue" evidence="2">
    <location>
        <position position="1"/>
    </location>
</feature>
<name>A0A3E2HGZ2_SCYLI</name>
<keyword evidence="3" id="KW-1185">Reference proteome</keyword>
<reference evidence="2 3" key="1">
    <citation type="submission" date="2018-05" db="EMBL/GenBank/DDBJ databases">
        <title>Draft genome sequence of Scytalidium lignicola DSM 105466, a ubiquitous saprotrophic fungus.</title>
        <authorList>
            <person name="Buettner E."/>
            <person name="Gebauer A.M."/>
            <person name="Hofrichter M."/>
            <person name="Liers C."/>
            <person name="Kellner H."/>
        </authorList>
    </citation>
    <scope>NUCLEOTIDE SEQUENCE [LARGE SCALE GENOMIC DNA]</scope>
    <source>
        <strain evidence="2 3">DSM 105466</strain>
    </source>
</reference>
<gene>
    <name evidence="2" type="ORF">B7463_g3704</name>
</gene>
<feature type="region of interest" description="Disordered" evidence="1">
    <location>
        <begin position="441"/>
        <end position="481"/>
    </location>
</feature>
<feature type="compositionally biased region" description="Polar residues" evidence="1">
    <location>
        <begin position="349"/>
        <end position="359"/>
    </location>
</feature>
<feature type="compositionally biased region" description="Polar residues" evidence="1">
    <location>
        <begin position="201"/>
        <end position="221"/>
    </location>
</feature>
<feature type="non-terminal residue" evidence="2">
    <location>
        <position position="481"/>
    </location>
</feature>
<proteinExistence type="predicted"/>
<feature type="compositionally biased region" description="Gly residues" evidence="1">
    <location>
        <begin position="274"/>
        <end position="284"/>
    </location>
</feature>
<dbReference type="OrthoDB" id="21557at2759"/>
<dbReference type="AlphaFoldDB" id="A0A3E2HGZ2"/>
<evidence type="ECO:0000313" key="2">
    <source>
        <dbReference type="EMBL" id="RFU32637.1"/>
    </source>
</evidence>
<dbReference type="EMBL" id="NCSJ02000051">
    <property type="protein sequence ID" value="RFU32637.1"/>
    <property type="molecule type" value="Genomic_DNA"/>
</dbReference>
<dbReference type="STRING" id="5539.A0A3E2HGZ2"/>